<dbReference type="PANTHER" id="PTHR44163:SF1">
    <property type="entry name" value="U3 SMALL NUCLEOLAR RNA-ASSOCIATED PROTEIN 4 HOMOLOG"/>
    <property type="match status" value="1"/>
</dbReference>
<dbReference type="Gene3D" id="2.130.10.10">
    <property type="entry name" value="YVTN repeat-like/Quinoprotein amine dehydrogenase"/>
    <property type="match status" value="3"/>
</dbReference>
<protein>
    <submittedName>
        <fullName evidence="1">WD40 repeat-like protein</fullName>
    </submittedName>
</protein>
<dbReference type="STRING" id="857566.A0A1E3PM21"/>
<dbReference type="GO" id="GO:0030686">
    <property type="term" value="C:90S preribosome"/>
    <property type="evidence" value="ECO:0007669"/>
    <property type="project" value="InterPro"/>
</dbReference>
<dbReference type="Proteomes" id="UP000095009">
    <property type="component" value="Unassembled WGS sequence"/>
</dbReference>
<dbReference type="InterPro" id="IPR036322">
    <property type="entry name" value="WD40_repeat_dom_sf"/>
</dbReference>
<evidence type="ECO:0000313" key="2">
    <source>
        <dbReference type="Proteomes" id="UP000095009"/>
    </source>
</evidence>
<sequence>MSMNIHRCRFVDYTPHAITSLAFSKPSTNDFIPHDLRLAVGRSNGDIEIWNPRWSWVHETTLYGGRGRSIEALAWSTWDDGSLRLFSIGGSTCITEWNLKTGMPLVNHDCNAGVIWSLASSPDGTKLAVGCDDGTVVIVDISGGPGVLEHYKILQRQSARVLCLSWIDESQIVGGCSDARLRVWDTSDNGRILGAMKVDRSKTEDTLVWSVIVIGTGRTKQIVSGDSTGSVKIWDAVHQSLRQSFKVHEADVLCLAASADGSTFFSAGVDRKMVCHKIVDAKTRKWANVSNRLLHSHDVRAMATFEAKGTSFLISGGVEKSLVVNSINDFMDGMFRKIPITKQKPCVSVTPEPRLLMMWADQTVKIWQIDTYVEENEETDEYKGKKLVCKITLSSDENITHAELSPNGSYVAISTLSETKVFQLDPTEDGKALRVTKLEIEDLLDVGARVSKFDNDSEVLFVVTPDNEVIACNVLDALRAAEKENDMMADDEETEENNSNLVELDVPVHSSGKSKVANINNISLITISKSNKYLAIATQYGWIDIFDISTPEYPHLKTFSRISSAPPTALNFSPRDSLIVATAEIKILEFDVTTGALSDWTRRNSDLIPREIVSLVDKCCGVFFETSSTDRIWLWGANWLAFVDVGVNIPTERIVKRRIDKLGPALAEEDKVGSAVIITKSATASSTPAAVKKSTTVVDNNTSTVSSDDSSSRYPYWITHKYRPVIFAGSLGNGELIVTERPPFDIPLPPAFWSNHKIRM</sequence>
<dbReference type="SMART" id="SM00320">
    <property type="entry name" value="WD40"/>
    <property type="match status" value="7"/>
</dbReference>
<accession>A0A1E3PM21</accession>
<dbReference type="GO" id="GO:0000462">
    <property type="term" value="P:maturation of SSU-rRNA from tricistronic rRNA transcript (SSU-rRNA, 5.8S rRNA, LSU-rRNA)"/>
    <property type="evidence" value="ECO:0007669"/>
    <property type="project" value="InterPro"/>
</dbReference>
<dbReference type="SUPFAM" id="SSF50969">
    <property type="entry name" value="YVTN repeat-like/Quinoprotein amine dehydrogenase"/>
    <property type="match status" value="1"/>
</dbReference>
<dbReference type="AlphaFoldDB" id="A0A1E3PM21"/>
<dbReference type="GO" id="GO:0034455">
    <property type="term" value="C:t-UTP complex"/>
    <property type="evidence" value="ECO:0007669"/>
    <property type="project" value="TreeGrafter"/>
</dbReference>
<evidence type="ECO:0000313" key="1">
    <source>
        <dbReference type="EMBL" id="ODQ66378.1"/>
    </source>
</evidence>
<dbReference type="InterPro" id="IPR011044">
    <property type="entry name" value="Quino_amine_DH_bsu"/>
</dbReference>
<dbReference type="GO" id="GO:0032040">
    <property type="term" value="C:small-subunit processome"/>
    <property type="evidence" value="ECO:0007669"/>
    <property type="project" value="TreeGrafter"/>
</dbReference>
<proteinExistence type="predicted"/>
<name>A0A1E3PM21_9ASCO</name>
<organism evidence="1 2">
    <name type="scientific">Nadsonia fulvescens var. elongata DSM 6958</name>
    <dbReference type="NCBI Taxonomy" id="857566"/>
    <lineage>
        <taxon>Eukaryota</taxon>
        <taxon>Fungi</taxon>
        <taxon>Dikarya</taxon>
        <taxon>Ascomycota</taxon>
        <taxon>Saccharomycotina</taxon>
        <taxon>Dipodascomycetes</taxon>
        <taxon>Dipodascales</taxon>
        <taxon>Dipodascales incertae sedis</taxon>
        <taxon>Nadsonia</taxon>
    </lineage>
</organism>
<dbReference type="SUPFAM" id="SSF50978">
    <property type="entry name" value="WD40 repeat-like"/>
    <property type="match status" value="1"/>
</dbReference>
<dbReference type="InterPro" id="IPR015943">
    <property type="entry name" value="WD40/YVTN_repeat-like_dom_sf"/>
</dbReference>
<dbReference type="OrthoDB" id="8883818at2759"/>
<dbReference type="GO" id="GO:0003723">
    <property type="term" value="F:RNA binding"/>
    <property type="evidence" value="ECO:0007669"/>
    <property type="project" value="TreeGrafter"/>
</dbReference>
<dbReference type="Pfam" id="PF00400">
    <property type="entry name" value="WD40"/>
    <property type="match status" value="3"/>
</dbReference>
<gene>
    <name evidence="1" type="ORF">NADFUDRAFT_50294</name>
</gene>
<keyword evidence="2" id="KW-1185">Reference proteome</keyword>
<dbReference type="InterPro" id="IPR046351">
    <property type="entry name" value="UTP4"/>
</dbReference>
<dbReference type="EMBL" id="KV454408">
    <property type="protein sequence ID" value="ODQ66378.1"/>
    <property type="molecule type" value="Genomic_DNA"/>
</dbReference>
<dbReference type="InterPro" id="IPR001680">
    <property type="entry name" value="WD40_rpt"/>
</dbReference>
<dbReference type="PANTHER" id="PTHR44163">
    <property type="entry name" value="U3 SMALL NUCLEOLAR RNA-ASSOCIATED PROTEIN 4 HOMOLOG"/>
    <property type="match status" value="1"/>
</dbReference>
<reference evidence="1 2" key="1">
    <citation type="journal article" date="2016" name="Proc. Natl. Acad. Sci. U.S.A.">
        <title>Comparative genomics of biotechnologically important yeasts.</title>
        <authorList>
            <person name="Riley R."/>
            <person name="Haridas S."/>
            <person name="Wolfe K.H."/>
            <person name="Lopes M.R."/>
            <person name="Hittinger C.T."/>
            <person name="Goeker M."/>
            <person name="Salamov A.A."/>
            <person name="Wisecaver J.H."/>
            <person name="Long T.M."/>
            <person name="Calvey C.H."/>
            <person name="Aerts A.L."/>
            <person name="Barry K.W."/>
            <person name="Choi C."/>
            <person name="Clum A."/>
            <person name="Coughlan A.Y."/>
            <person name="Deshpande S."/>
            <person name="Douglass A.P."/>
            <person name="Hanson S.J."/>
            <person name="Klenk H.-P."/>
            <person name="LaButti K.M."/>
            <person name="Lapidus A."/>
            <person name="Lindquist E.A."/>
            <person name="Lipzen A.M."/>
            <person name="Meier-Kolthoff J.P."/>
            <person name="Ohm R.A."/>
            <person name="Otillar R.P."/>
            <person name="Pangilinan J.L."/>
            <person name="Peng Y."/>
            <person name="Rokas A."/>
            <person name="Rosa C.A."/>
            <person name="Scheuner C."/>
            <person name="Sibirny A.A."/>
            <person name="Slot J.C."/>
            <person name="Stielow J.B."/>
            <person name="Sun H."/>
            <person name="Kurtzman C.P."/>
            <person name="Blackwell M."/>
            <person name="Grigoriev I.V."/>
            <person name="Jeffries T.W."/>
        </authorList>
    </citation>
    <scope>NUCLEOTIDE SEQUENCE [LARGE SCALE GENOMIC DNA]</scope>
    <source>
        <strain evidence="1 2">DSM 6958</strain>
    </source>
</reference>